<dbReference type="SUPFAM" id="SSF54427">
    <property type="entry name" value="NTF2-like"/>
    <property type="match status" value="1"/>
</dbReference>
<comment type="caution">
    <text evidence="2">The sequence shown here is derived from an EMBL/GenBank/DDBJ whole genome shotgun (WGS) entry which is preliminary data.</text>
</comment>
<dbReference type="EMBL" id="BAABWN010000009">
    <property type="protein sequence ID" value="GAA6169097.1"/>
    <property type="molecule type" value="Genomic_DNA"/>
</dbReference>
<dbReference type="InterPro" id="IPR032710">
    <property type="entry name" value="NTF2-like_dom_sf"/>
</dbReference>
<evidence type="ECO:0000313" key="3">
    <source>
        <dbReference type="Proteomes" id="UP001465153"/>
    </source>
</evidence>
<evidence type="ECO:0000313" key="2">
    <source>
        <dbReference type="EMBL" id="GAA6169097.1"/>
    </source>
</evidence>
<gene>
    <name evidence="2" type="ORF">NBRC116591_29080</name>
</gene>
<sequence length="133" mass="15432">MQHEEQAIQNILQEWAICTRMGVEDKILEHHRVDLVVYDVLPPLKYDSADAYRKSWDDWHLENQGAMIFEFVELSIKADTDLAFAYGIIRCGGVLEDGSDFENFVRATFALEKSEHRWKIVHQHLSMPLVGQS</sequence>
<evidence type="ECO:0000259" key="1">
    <source>
        <dbReference type="Pfam" id="PF13474"/>
    </source>
</evidence>
<keyword evidence="3" id="KW-1185">Reference proteome</keyword>
<protein>
    <recommendedName>
        <fullName evidence="1">SnoaL-like domain-containing protein</fullName>
    </recommendedName>
</protein>
<dbReference type="Gene3D" id="3.10.450.50">
    <property type="match status" value="1"/>
</dbReference>
<dbReference type="InterPro" id="IPR037401">
    <property type="entry name" value="SnoaL-like"/>
</dbReference>
<dbReference type="Proteomes" id="UP001465153">
    <property type="component" value="Unassembled WGS sequence"/>
</dbReference>
<feature type="domain" description="SnoaL-like" evidence="1">
    <location>
        <begin position="10"/>
        <end position="129"/>
    </location>
</feature>
<organism evidence="2 3">
    <name type="scientific">Sessilibacter corallicola</name>
    <dbReference type="NCBI Taxonomy" id="2904075"/>
    <lineage>
        <taxon>Bacteria</taxon>
        <taxon>Pseudomonadati</taxon>
        <taxon>Pseudomonadota</taxon>
        <taxon>Gammaproteobacteria</taxon>
        <taxon>Cellvibrionales</taxon>
        <taxon>Cellvibrionaceae</taxon>
        <taxon>Sessilibacter</taxon>
    </lineage>
</organism>
<name>A0ABQ0AC07_9GAMM</name>
<accession>A0ABQ0AC07</accession>
<dbReference type="RefSeq" id="WP_233087993.1">
    <property type="nucleotide sequence ID" value="NZ_BAABWN010000009.1"/>
</dbReference>
<dbReference type="Pfam" id="PF13474">
    <property type="entry name" value="SnoaL_3"/>
    <property type="match status" value="1"/>
</dbReference>
<proteinExistence type="predicted"/>
<reference evidence="2 3" key="1">
    <citation type="submission" date="2024-04" db="EMBL/GenBank/DDBJ databases">
        <title>Draft genome sequence of Sessilibacter corallicola NBRC 116591.</title>
        <authorList>
            <person name="Miyakawa T."/>
            <person name="Kusuya Y."/>
            <person name="Miura T."/>
        </authorList>
    </citation>
    <scope>NUCLEOTIDE SEQUENCE [LARGE SCALE GENOMIC DNA]</scope>
    <source>
        <strain evidence="2 3">KU-00831-HH</strain>
    </source>
</reference>